<organism evidence="1 2">
    <name type="scientific">Lactobacillus crispatus</name>
    <dbReference type="NCBI Taxonomy" id="47770"/>
    <lineage>
        <taxon>Bacteria</taxon>
        <taxon>Bacillati</taxon>
        <taxon>Bacillota</taxon>
        <taxon>Bacilli</taxon>
        <taxon>Lactobacillales</taxon>
        <taxon>Lactobacillaceae</taxon>
        <taxon>Lactobacillus</taxon>
    </lineage>
</organism>
<dbReference type="AlphaFoldDB" id="A0AAW6XLQ0"/>
<dbReference type="EMBL" id="JASOGN010000041">
    <property type="protein sequence ID" value="MDK6503313.1"/>
    <property type="molecule type" value="Genomic_DNA"/>
</dbReference>
<evidence type="ECO:0000313" key="1">
    <source>
        <dbReference type="EMBL" id="MDK6503313.1"/>
    </source>
</evidence>
<evidence type="ECO:0008006" key="3">
    <source>
        <dbReference type="Google" id="ProtNLM"/>
    </source>
</evidence>
<evidence type="ECO:0000313" key="2">
    <source>
        <dbReference type="Proteomes" id="UP001230300"/>
    </source>
</evidence>
<reference evidence="1" key="1">
    <citation type="submission" date="2023-05" db="EMBL/GenBank/DDBJ databases">
        <title>Cataloging the Phylogenetic Diversity of Human Bladder Bacteria.</title>
        <authorList>
            <person name="Du J."/>
        </authorList>
    </citation>
    <scope>NUCLEOTIDE SEQUENCE</scope>
    <source>
        <strain evidence="1">UMB9226</strain>
    </source>
</reference>
<gene>
    <name evidence="1" type="ORF">QP235_09065</name>
</gene>
<name>A0AAW6XLQ0_9LACO</name>
<comment type="caution">
    <text evidence="1">The sequence shown here is derived from an EMBL/GenBank/DDBJ whole genome shotgun (WGS) entry which is preliminary data.</text>
</comment>
<sequence length="55" mass="6024">MENTVSFENLNSVQLVRVVGGRHSQNYYNGRGTGRNIRAIGTLVGIGASILKYLE</sequence>
<proteinExistence type="predicted"/>
<protein>
    <recommendedName>
        <fullName evidence="3">Bacteriocin</fullName>
    </recommendedName>
</protein>
<accession>A0AAW6XLQ0</accession>
<dbReference type="Proteomes" id="UP001230300">
    <property type="component" value="Unassembled WGS sequence"/>
</dbReference>
<dbReference type="RefSeq" id="WP_167309359.1">
    <property type="nucleotide sequence ID" value="NZ_CBCRTX010000008.1"/>
</dbReference>